<dbReference type="EMBL" id="JAMPKX010000014">
    <property type="protein sequence ID" value="MEP0949729.1"/>
    <property type="molecule type" value="Genomic_DNA"/>
</dbReference>
<reference evidence="1 2" key="1">
    <citation type="submission" date="2022-04" db="EMBL/GenBank/DDBJ databases">
        <title>Positive selection, recombination, and allopatry shape intraspecific diversity of widespread and dominant cyanobacteria.</title>
        <authorList>
            <person name="Wei J."/>
            <person name="Shu W."/>
            <person name="Hu C."/>
        </authorList>
    </citation>
    <scope>NUCLEOTIDE SEQUENCE [LARGE SCALE GENOMIC DNA]</scope>
    <source>
        <strain evidence="1 2">DQ-A4</strain>
    </source>
</reference>
<gene>
    <name evidence="1" type="ORF">NC992_22820</name>
</gene>
<keyword evidence="2" id="KW-1185">Reference proteome</keyword>
<organism evidence="1 2">
    <name type="scientific">Leptolyngbya subtilissima DQ-A4</name>
    <dbReference type="NCBI Taxonomy" id="2933933"/>
    <lineage>
        <taxon>Bacteria</taxon>
        <taxon>Bacillati</taxon>
        <taxon>Cyanobacteriota</taxon>
        <taxon>Cyanophyceae</taxon>
        <taxon>Leptolyngbyales</taxon>
        <taxon>Leptolyngbyaceae</taxon>
        <taxon>Leptolyngbya group</taxon>
        <taxon>Leptolyngbya</taxon>
    </lineage>
</organism>
<dbReference type="Proteomes" id="UP001482513">
    <property type="component" value="Unassembled WGS sequence"/>
</dbReference>
<proteinExistence type="predicted"/>
<dbReference type="RefSeq" id="WP_199325988.1">
    <property type="nucleotide sequence ID" value="NZ_JAMPKX010000014.1"/>
</dbReference>
<evidence type="ECO:0008006" key="3">
    <source>
        <dbReference type="Google" id="ProtNLM"/>
    </source>
</evidence>
<protein>
    <recommendedName>
        <fullName evidence="3">GAF domain-containing protein</fullName>
    </recommendedName>
</protein>
<sequence length="112" mass="12580">MALLQDNARAAPLSCALETESTSTVLQYIQSMERLLIVVQELSLAKTLERIMEIVRVAARELTRSDGACFILKEGDCCYYADEDAIAPLWKGSDFPWMFVLAVGQCAIEFRR</sequence>
<accession>A0ABV0KAV6</accession>
<name>A0ABV0KAV6_9CYAN</name>
<evidence type="ECO:0000313" key="1">
    <source>
        <dbReference type="EMBL" id="MEP0949729.1"/>
    </source>
</evidence>
<evidence type="ECO:0000313" key="2">
    <source>
        <dbReference type="Proteomes" id="UP001482513"/>
    </source>
</evidence>
<comment type="caution">
    <text evidence="1">The sequence shown here is derived from an EMBL/GenBank/DDBJ whole genome shotgun (WGS) entry which is preliminary data.</text>
</comment>